<reference evidence="1 2" key="1">
    <citation type="submission" date="2018-06" db="EMBL/GenBank/DDBJ databases">
        <authorList>
            <consortium name="Pathogen Informatics"/>
            <person name="Doyle S."/>
        </authorList>
    </citation>
    <scope>NUCLEOTIDE SEQUENCE [LARGE SCALE GENOMIC DNA]</scope>
    <source>
        <strain evidence="1 2">NCTC13830</strain>
    </source>
</reference>
<dbReference type="Proteomes" id="UP000254047">
    <property type="component" value="Unassembled WGS sequence"/>
</dbReference>
<evidence type="ECO:0000313" key="1">
    <source>
        <dbReference type="EMBL" id="SUM44951.1"/>
    </source>
</evidence>
<sequence>MILKIQHKTNRFTFGLEISKLLNEPVLFKTLESQIKRINFEFLYIDNAKLKMPYLIEQNDRLLVKNILRYQNIREILKQIDLEEQKIIFLNFENHNFIDNMNNDLNNSAPLLMETIIKTACYFNGIGFNFKQHPRLFNALHLFDENGFKSILGTMIDQIIIMTNQPKYVKDNYIITEEKDYYTVFVYDWRVSESESIDMNYDRADVYIDFKEDQVKGTYLVKIQKIDDYHGNINNVISRDIRDKYEWSNTFLKRMDQLMHPSYKIREHNFKNEPLKIKLNYNSLYIIKVFKNKKIK</sequence>
<proteinExistence type="predicted"/>
<dbReference type="EMBL" id="UHDO01000001">
    <property type="protein sequence ID" value="SUM44951.1"/>
    <property type="molecule type" value="Genomic_DNA"/>
</dbReference>
<evidence type="ECO:0000313" key="2">
    <source>
        <dbReference type="Proteomes" id="UP000254047"/>
    </source>
</evidence>
<name>A0A380G4Q3_9STAP</name>
<dbReference type="AlphaFoldDB" id="A0A380G4Q3"/>
<protein>
    <submittedName>
        <fullName evidence="1">AraC family transcriptional regulator</fullName>
    </submittedName>
</protein>
<gene>
    <name evidence="1" type="ORF">NCTC13830_02341</name>
</gene>
<organism evidence="1 2">
    <name type="scientific">Staphylococcus petrasii</name>
    <dbReference type="NCBI Taxonomy" id="1276936"/>
    <lineage>
        <taxon>Bacteria</taxon>
        <taxon>Bacillati</taxon>
        <taxon>Bacillota</taxon>
        <taxon>Bacilli</taxon>
        <taxon>Bacillales</taxon>
        <taxon>Staphylococcaceae</taxon>
        <taxon>Staphylococcus</taxon>
    </lineage>
</organism>
<accession>A0A380G4Q3</accession>
<dbReference type="RefSeq" id="WP_242449449.1">
    <property type="nucleotide sequence ID" value="NZ_SRLF01000003.1"/>
</dbReference>